<keyword evidence="2" id="KW-1185">Reference proteome</keyword>
<dbReference type="Proteomes" id="UP000838412">
    <property type="component" value="Chromosome 4"/>
</dbReference>
<dbReference type="EMBL" id="OV696689">
    <property type="protein sequence ID" value="CAH1262893.1"/>
    <property type="molecule type" value="Genomic_DNA"/>
</dbReference>
<reference evidence="1" key="1">
    <citation type="submission" date="2022-01" db="EMBL/GenBank/DDBJ databases">
        <authorList>
            <person name="Braso-Vives M."/>
        </authorList>
    </citation>
    <scope>NUCLEOTIDE SEQUENCE</scope>
</reference>
<dbReference type="AlphaFoldDB" id="A0A8J9ZT24"/>
<evidence type="ECO:0000313" key="1">
    <source>
        <dbReference type="EMBL" id="CAH1262893.1"/>
    </source>
</evidence>
<gene>
    <name evidence="1" type="primary">Hypp2595</name>
    <name evidence="1" type="ORF">BLAG_LOCUS17765</name>
</gene>
<organism evidence="1 2">
    <name type="scientific">Branchiostoma lanceolatum</name>
    <name type="common">Common lancelet</name>
    <name type="synonym">Amphioxus lanceolatum</name>
    <dbReference type="NCBI Taxonomy" id="7740"/>
    <lineage>
        <taxon>Eukaryota</taxon>
        <taxon>Metazoa</taxon>
        <taxon>Chordata</taxon>
        <taxon>Cephalochordata</taxon>
        <taxon>Leptocardii</taxon>
        <taxon>Amphioxiformes</taxon>
        <taxon>Branchiostomatidae</taxon>
        <taxon>Branchiostoma</taxon>
    </lineage>
</organism>
<protein>
    <submittedName>
        <fullName evidence="1">Hypp2595 protein</fullName>
    </submittedName>
</protein>
<name>A0A8J9ZT24_BRALA</name>
<sequence length="69" mass="7552">MSRFAAAAKSRTFCLVSLSVQPRPATATHNVRRNILHTSPANTPTNLRHSFLLLLGKKGKCFCASPSDR</sequence>
<proteinExistence type="predicted"/>
<evidence type="ECO:0000313" key="2">
    <source>
        <dbReference type="Proteomes" id="UP000838412"/>
    </source>
</evidence>
<accession>A0A8J9ZT24</accession>